<sequence>MGKDYHERICVICQEDLNRITRVKPCNHAYHTSCIQKWAETSERCPTCSRKFGTSEGVEQNLELNNRHERTWQEENSLQQLNNYLERLWEQNYWIQLNAYIHNQMRQEQYYRQWNAHLERGGQEGYNAGFWLIFMIVCFILFCLPLLITFIMG</sequence>
<name>A0ACB5T668_AMBMO</name>
<comment type="caution">
    <text evidence="1">The sequence shown here is derived from an EMBL/GenBank/DDBJ whole genome shotgun (WGS) entry which is preliminary data.</text>
</comment>
<protein>
    <submittedName>
        <fullName evidence="1">Unnamed protein product</fullName>
    </submittedName>
</protein>
<gene>
    <name evidence="1" type="ORF">Amon02_000524700</name>
</gene>
<proteinExistence type="predicted"/>
<organism evidence="1 2">
    <name type="scientific">Ambrosiozyma monospora</name>
    <name type="common">Yeast</name>
    <name type="synonym">Endomycopsis monosporus</name>
    <dbReference type="NCBI Taxonomy" id="43982"/>
    <lineage>
        <taxon>Eukaryota</taxon>
        <taxon>Fungi</taxon>
        <taxon>Dikarya</taxon>
        <taxon>Ascomycota</taxon>
        <taxon>Saccharomycotina</taxon>
        <taxon>Pichiomycetes</taxon>
        <taxon>Pichiales</taxon>
        <taxon>Pichiaceae</taxon>
        <taxon>Ambrosiozyma</taxon>
    </lineage>
</organism>
<dbReference type="Proteomes" id="UP001165064">
    <property type="component" value="Unassembled WGS sequence"/>
</dbReference>
<evidence type="ECO:0000313" key="1">
    <source>
        <dbReference type="EMBL" id="GME81990.1"/>
    </source>
</evidence>
<dbReference type="EMBL" id="BSXS01003818">
    <property type="protein sequence ID" value="GME81990.1"/>
    <property type="molecule type" value="Genomic_DNA"/>
</dbReference>
<reference evidence="1" key="1">
    <citation type="submission" date="2023-04" db="EMBL/GenBank/DDBJ databases">
        <title>Ambrosiozyma monospora NBRC 10751.</title>
        <authorList>
            <person name="Ichikawa N."/>
            <person name="Sato H."/>
            <person name="Tonouchi N."/>
        </authorList>
    </citation>
    <scope>NUCLEOTIDE SEQUENCE</scope>
    <source>
        <strain evidence="1">NBRC 10751</strain>
    </source>
</reference>
<accession>A0ACB5T668</accession>
<evidence type="ECO:0000313" key="2">
    <source>
        <dbReference type="Proteomes" id="UP001165064"/>
    </source>
</evidence>
<keyword evidence="2" id="KW-1185">Reference proteome</keyword>